<dbReference type="KEGG" id="palr:HGI30_07160"/>
<organism evidence="11 12">
    <name type="scientific">Paenibacillus albicereus</name>
    <dbReference type="NCBI Taxonomy" id="2726185"/>
    <lineage>
        <taxon>Bacteria</taxon>
        <taxon>Bacillati</taxon>
        <taxon>Bacillota</taxon>
        <taxon>Bacilli</taxon>
        <taxon>Bacillales</taxon>
        <taxon>Paenibacillaceae</taxon>
        <taxon>Paenibacillus</taxon>
    </lineage>
</organism>
<dbReference type="NCBIfam" id="NF003417">
    <property type="entry name" value="PRK04813.1"/>
    <property type="match status" value="6"/>
</dbReference>
<dbReference type="SMART" id="SM00823">
    <property type="entry name" value="PKS_PP"/>
    <property type="match status" value="4"/>
</dbReference>
<keyword evidence="12" id="KW-1185">Reference proteome</keyword>
<dbReference type="InterPro" id="IPR009081">
    <property type="entry name" value="PP-bd_ACP"/>
</dbReference>
<evidence type="ECO:0000256" key="3">
    <source>
        <dbReference type="ARBA" id="ARBA00022450"/>
    </source>
</evidence>
<dbReference type="SUPFAM" id="SSF52777">
    <property type="entry name" value="CoA-dependent acyltransferases"/>
    <property type="match status" value="7"/>
</dbReference>
<protein>
    <submittedName>
        <fullName evidence="11">Amino acid adenylation domain-containing protein</fullName>
    </submittedName>
</protein>
<dbReference type="PANTHER" id="PTHR45527:SF1">
    <property type="entry name" value="FATTY ACID SYNTHASE"/>
    <property type="match status" value="1"/>
</dbReference>
<feature type="domain" description="Carrier" evidence="10">
    <location>
        <begin position="3833"/>
        <end position="3908"/>
    </location>
</feature>
<evidence type="ECO:0000256" key="2">
    <source>
        <dbReference type="ARBA" id="ARBA00006432"/>
    </source>
</evidence>
<feature type="compositionally biased region" description="Basic and acidic residues" evidence="9">
    <location>
        <begin position="3294"/>
        <end position="3305"/>
    </location>
</feature>
<feature type="domain" description="Carrier" evidence="10">
    <location>
        <begin position="624"/>
        <end position="699"/>
    </location>
</feature>
<dbReference type="Gene3D" id="3.40.50.12780">
    <property type="entry name" value="N-terminal domain of ligase-like"/>
    <property type="match status" value="2"/>
</dbReference>
<dbReference type="FunFam" id="1.10.1200.10:FF:000016">
    <property type="entry name" value="Non-ribosomal peptide synthase"/>
    <property type="match status" value="1"/>
</dbReference>
<dbReference type="InterPro" id="IPR020806">
    <property type="entry name" value="PKS_PP-bd"/>
</dbReference>
<dbReference type="PROSITE" id="PS00455">
    <property type="entry name" value="AMP_BINDING"/>
    <property type="match status" value="4"/>
</dbReference>
<dbReference type="Proteomes" id="UP000502136">
    <property type="component" value="Chromosome"/>
</dbReference>
<dbReference type="GO" id="GO:0031177">
    <property type="term" value="F:phosphopantetheine binding"/>
    <property type="evidence" value="ECO:0007669"/>
    <property type="project" value="InterPro"/>
</dbReference>
<dbReference type="SUPFAM" id="SSF56801">
    <property type="entry name" value="Acetyl-CoA synthetase-like"/>
    <property type="match status" value="4"/>
</dbReference>
<dbReference type="Pfam" id="PF13193">
    <property type="entry name" value="AMP-binding_C"/>
    <property type="match status" value="2"/>
</dbReference>
<feature type="region of interest" description="Disordered" evidence="9">
    <location>
        <begin position="3810"/>
        <end position="3838"/>
    </location>
</feature>
<keyword evidence="6" id="KW-0677">Repeat</keyword>
<evidence type="ECO:0000256" key="5">
    <source>
        <dbReference type="ARBA" id="ARBA00022598"/>
    </source>
</evidence>
<dbReference type="GO" id="GO:0015936">
    <property type="term" value="P:coenzyme A metabolic process"/>
    <property type="evidence" value="ECO:0007669"/>
    <property type="project" value="InterPro"/>
</dbReference>
<dbReference type="PANTHER" id="PTHR45527">
    <property type="entry name" value="NONRIBOSOMAL PEPTIDE SYNTHETASE"/>
    <property type="match status" value="1"/>
</dbReference>
<keyword evidence="8" id="KW-0511">Multifunctional enzyme</keyword>
<keyword evidence="7" id="KW-0045">Antibiotic biosynthesis</keyword>
<dbReference type="EMBL" id="CP051428">
    <property type="protein sequence ID" value="QJC51345.1"/>
    <property type="molecule type" value="Genomic_DNA"/>
</dbReference>
<dbReference type="PROSITE" id="PS50075">
    <property type="entry name" value="CARRIER"/>
    <property type="match status" value="4"/>
</dbReference>
<dbReference type="Pfam" id="PF00550">
    <property type="entry name" value="PP-binding"/>
    <property type="match status" value="4"/>
</dbReference>
<sequence length="4124" mass="443262">MDACTTLTGLLASRRSSEAGITFAEPSGERFVTYGELERRATELLGPLVRHGLRPGRHAVLQTESNERFALLFWACLLGGAVPVPLAAARTDEQKRKLAAVRAQLPDPLVLADAELADAAGNQAGVVPYPALEALLERAEPAVLADEPPIRLHAADPDEPAFIQFTSGSTGDPKGVVLTHANLLANMRAIVRGARSGPIDSSLSWLPLTHDMGLIGFHLSPLLAGMNQWLMPTSQFVLRPMSWLELASREHITCLASPNFGLLHLMQHFKPDQAGSWDLSAVRLLFNGAEPISAEACRAFLELLNPFGLRPQSLFPVYGLAEACLAVTFPDPDEPLRTVHVRRGRLRPGEAVPLAEAGDLQAMELVELGTPVAGCEAALFDGAGKRLGESEAGLVCIRGANVTRGYFNRPDANRELIRDGWLNTGDIGFFHEGRLYLTGRMKDILFVNGQNYYPHDLEELLAELPACAAGKAAVSAVSDPRTGSDIAAVFVQHRGKPEAFLAIRRQVRVLLSRRAGLEAGPVVPVKRIPKTTSGKIKRFELADELLAGQFAAALELLDAAEAAAAAQEALLAPEADKTSLNEGAAAAGPLSPTEEAASSTGRLADSRNVRSAVSVPKDEAGAAGGPTAIESRLLDIWMEILGTERLGPNDSFLEHGGNSLRAARAAARIQEELEAPLSLAELLRHDTARALAAYVEQRLAEGVRTAPASAPLVRADRGSYPATPAQRRLHLHEELYPGTLSYRLPYEVGIEGPLDMARLAAVWEALAERHDALRTSFRLVEGELVAEIATRVELPLAMTDLRALAPDEAAAAAASRRRSFLRPMDLERAPLLRLELLQLPGGRHALMLDAHHLVTDGSSMGVLMHDLAALYDGRPLPEPSPGVGDIALQELDAAVSGATRSAERYWKAQFADGIPSAPLPADRPRPLLPTFRGGVERLQLDRELSERLAQLGRSAGTTLYAALLAVYGLLLERYAGADDVVVGTAYARRVRRETLGTVGLLATLLPLRLRGSRQRTVLEWVREVGETSAAAIEHGDIGYEAIAELAGASREAGRSALFDTAFTLQNLELPQFRTDELRLTPDAIPTGSCKFDLFWECEAHPDGVAIRLEYADDLFGPETARQLLRHYETLARQAAAAPERAAASLETLIGDEREQTLRSGVSRWPEQEAAPLQELIRRQAEEGPDRIALSFAGGSWSYGELWDASGRLAAGLAELGAARGSRIAIAMKRSPLQLAALIAALRLGGAYVPIDPNYPAERAAFMLRDAEVDAAVADASALDLLEQAAAACGRPVKRLDAEAWMRERGAAAEARAEAFDGTGAASTAHAAAEDQAERRDSLSSPDDLAYILYTSGSTGTPKGIRTTHRNVARVVYRPGYVELGPDDALLQLSSLAFDGSTFDIYGALTNGARLVLADGDEAMDAPALVRRLREDGVTVLFATTALFNTLAAYGLDGLPRLRRVLFGGERASVPHARLALASLGPGSLLHVYGPTETTVFATAWPVAELEPGASALPIGRPIDGTETMVLDASGRLVPDLVPGELHVAGSGVAEGYVGLPRETEERFRPHPYRPGARMYRTGDRVRRLHDGSLVFLDRLDQQVKLRGFRIELGEIEARALASGQVREAHAGVVGEGAEAALCAYVVPSAAGLDEAALRSWLAQGLPAFMQPAFIVSLERLPLGPTGKVDRRALPAPEAAASAARERPATETERELAGLWQKVLKRPELGVTDSFFELGGHSLTAAALTGEIHRRFGVPMPVREVFARPTVRGQASWLDQAERAGRERLRPAPPAESYPLSPAQARLALLERQEGIGLAYHVPLALRLGGAPSAEAVQAALQALVDRHEPLRTTVRLSGAEPRAVVAPAAKVELGRMDIAGPAGLAEAMSAFLRPLPLDRAPLLAACYVETEAEDERYLLLNLHHIAADGISVGLLLEELVRLLEGAAPEPIPDVQHKDYAIWLEAGGAEPSEAALAWWREQLAAPLPQPELPLDRPRGDRRSFEGRTLAFDFPNGLTEALEKLAGSWSVTMNSLLFTLYGALLARWSGAEERVIGTLSAGRGHPDTGAMVGMFNGFLPIRTSFPRGLALKQAAQDMQERLLSAYEHQEVPFERLLELAGGPFDPARNALFDTMLILHSQLGGEPSVRGERFSLEPVRIGGSRTSKLDLKLDLYGDGPHGLRGELEYASRLLRPSTVQRLADTWIELLQRAAAEPQATLDELLRPTAAELAQLEAWNGTAKAYPAASTLHGLFAEQALRSPDRLAVHSSEGGWTYRELDRISSRMADALRSAGAGRDGIVAIAARRSLAMMAGVMAVLKAGAAYLPLDPDQPRERLADIVDDSGCRLLLAARDADGTPAGPAVVRLELEALVERALADEAAAPGEALPLPAGPQQADPDSLAYVIYTSGSTGRPKGVLVEHRAIVNRLRWMQDAYPLTEDDVILQKTPVTFDVSVWELFWWSLAGASVRLLEPGGEKDPAALLRVIREEGVTTMHFVPSMLGAFLPYAADSGIDKPLAGLKAVFASGEALKPAHAARFAELRGEGRALPLLVNLYGPTEAAVDVSYYDCAGYEGGPLPIGRPIANIGLHVLDDRLRPLPPGASGELCISGVGLARGYLNRPELTAEKFASLPDGTRLYRTGDEARWNADGQLEYLGRFDHQVKLRGQRIECGEIEQAAMAAAGVQDAVAMLVDDPLGEPALCLYVASGLPEAQRTELAARLPGALARRLPDYMLPARVVALPAFPLTPSGKTDRKRLPAPDWTAGADACGRQPETASERKLAELWSALLGASGLTAEANFFRSGGHSLRAAQLAAAVERTFGKRFSLREVFEFPVLEEMAARIDAAPSADGSPSLPSAGERPHYPLTPAQNRLFILHQLDPQSTAYNLPLGLALEGELDEKRLQLALRRLSRRHEALRTRFGWEGGKPVQIIEPDAVIQAETMDGPREEAAARFVRPFDLSRAPLMRAALVRDGQGAALLLDLHHIVSDGVSLNALAADFAALYEGRELAPLPLRLVDAAVWQERWLEEPERQQQEAYWRSRLAGPLPALDLPLSGPRPERPDGRGGHVRLRLPDPLVGAVRRLASALEATPYHVLLAAYAALLHRMTREEDLIVGTPASGRFHPDLEPVVGMFVQTLPLRICAPGEASFGQLVDEARRTSVEALDQGQLPFELLAASLGAGRDPGRNPVFDTMFVWQSMDPPAGEAGGLRLEPFRLEHPASKLDLTFELAERGGGIELTVEYASALMDAEAARRMAGWYATLLDAACADAAGPIRELPLLTAEQEREQELLFHPGRWDRASSPREEATHLDSTAGALPEPATLDAELTRQARLTPEAVAVRSRSGSLTYRELDEASERLAGELRQRGIGRDSLVAVCMERCPELIVAIYGIFKAGAAYVPLAPSLPPERLSYMLDDCGAALVLTASESDPAPAVRELPRLGVAEAVRSRLDRAPQAAGHDGSSLAYVLYTSGSTGRPKGVMIEHRSVLNRLRWMQRAYPLAASDVILHKTPITFDVSVWELMWWSFAGASVFLLEPGGEKDPAAIARAVAEAGVTTMHFVPSMLHLFLEDAAVRAAAEEGSLAPLRTVFASGEALAASHADRFEAIVAGRSGAELVNLYGPTEATVDVSFYNCSREGRRGKSVPIGRPIDRTALYVLSDGLRMQPPGVPGELCIAGVGLARGYLGREELTRQAFVPNPYRDGGRLYRTGDLARWLPDGQLEYLGRLDHQVKLRGYRIECGEIEAALRRDGRIGEAVVLKRSRFGAEAAEYLCAYYTAAAPLDESQLREALARELPDYMIPAAFVRLEAMPLSPSGKTDRRALPDPQPAAPASGPHASARTETERLVASRLSSLLGGGEADAERSFFEAGADSLLLLRLHQQLDQRWPGALQVADLFSYPTVRKLAARIDSAAGHEERVWSWTGIPLPGDAPPAVRSGPREGRLDIELEPSVARALEAMAAERGTGPDSVLLGLFLLAWSQASGASAVSVALAAGAGRIAEAAVDFADVPGMEQLLDAAAAALSAGGGCRPGNVRRQRAPEAGWTAAPLFRAGAAGASLPPEGELLDRFDHQLTVLATAPGEPLRCVWTYAAWSHPAELAAGWAAAYAELLRGAASLYQEAAAGPADSH</sequence>
<dbReference type="FunFam" id="3.40.50.980:FF:000001">
    <property type="entry name" value="Non-ribosomal peptide synthetase"/>
    <property type="match status" value="1"/>
</dbReference>
<dbReference type="InterPro" id="IPR042099">
    <property type="entry name" value="ANL_N_sf"/>
</dbReference>
<dbReference type="InterPro" id="IPR025110">
    <property type="entry name" value="AMP-bd_C"/>
</dbReference>
<dbReference type="NCBIfam" id="TIGR01733">
    <property type="entry name" value="AA-adenyl-dom"/>
    <property type="match status" value="3"/>
</dbReference>
<accession>A0A6H2GVC2</accession>
<dbReference type="CDD" id="cd19531">
    <property type="entry name" value="LCL_NRPS-like"/>
    <property type="match status" value="3"/>
</dbReference>
<dbReference type="PROSITE" id="PS50065">
    <property type="entry name" value="HMG_COA_REDUCTASE_4"/>
    <property type="match status" value="1"/>
</dbReference>
<evidence type="ECO:0000313" key="12">
    <source>
        <dbReference type="Proteomes" id="UP000502136"/>
    </source>
</evidence>
<dbReference type="Pfam" id="PF00501">
    <property type="entry name" value="AMP-binding"/>
    <property type="match status" value="4"/>
</dbReference>
<feature type="region of interest" description="Disordered" evidence="9">
    <location>
        <begin position="583"/>
        <end position="624"/>
    </location>
</feature>
<evidence type="ECO:0000256" key="4">
    <source>
        <dbReference type="ARBA" id="ARBA00022553"/>
    </source>
</evidence>
<dbReference type="InterPro" id="IPR001242">
    <property type="entry name" value="Condensation_dom"/>
</dbReference>
<evidence type="ECO:0000256" key="1">
    <source>
        <dbReference type="ARBA" id="ARBA00001957"/>
    </source>
</evidence>
<dbReference type="FunFam" id="3.40.50.980:FF:000002">
    <property type="entry name" value="Enterobactin synthetase component F"/>
    <property type="match status" value="2"/>
</dbReference>
<feature type="region of interest" description="Disordered" evidence="9">
    <location>
        <begin position="3294"/>
        <end position="3317"/>
    </location>
</feature>
<proteinExistence type="inferred from homology"/>
<dbReference type="PROSITE" id="PS00012">
    <property type="entry name" value="PHOSPHOPANTETHEINE"/>
    <property type="match status" value="2"/>
</dbReference>
<keyword evidence="5" id="KW-0436">Ligase</keyword>
<dbReference type="GO" id="GO:0004420">
    <property type="term" value="F:hydroxymethylglutaryl-CoA reductase (NADPH) activity"/>
    <property type="evidence" value="ECO:0007669"/>
    <property type="project" value="InterPro"/>
</dbReference>
<feature type="domain" description="Carrier" evidence="10">
    <location>
        <begin position="2767"/>
        <end position="2842"/>
    </location>
</feature>
<dbReference type="InterPro" id="IPR023213">
    <property type="entry name" value="CAT-like_dom_sf"/>
</dbReference>
<dbReference type="Gene3D" id="1.10.1200.10">
    <property type="entry name" value="ACP-like"/>
    <property type="match status" value="4"/>
</dbReference>
<feature type="compositionally biased region" description="Low complexity" evidence="9">
    <location>
        <begin position="1689"/>
        <end position="1698"/>
    </location>
</feature>
<dbReference type="GO" id="GO:0005737">
    <property type="term" value="C:cytoplasm"/>
    <property type="evidence" value="ECO:0007669"/>
    <property type="project" value="TreeGrafter"/>
</dbReference>
<dbReference type="Gene3D" id="3.30.559.10">
    <property type="entry name" value="Chloramphenicol acetyltransferase-like domain"/>
    <property type="match status" value="3"/>
</dbReference>
<dbReference type="Gene3D" id="3.30.559.30">
    <property type="entry name" value="Nonribosomal peptide synthetase, condensation domain"/>
    <property type="match status" value="4"/>
</dbReference>
<gene>
    <name evidence="11" type="ORF">HGI30_07160</name>
</gene>
<reference evidence="11 12" key="1">
    <citation type="submission" date="2020-04" db="EMBL/GenBank/DDBJ databases">
        <title>Novel Paenibacillus strain UniB2 isolated from commercial digestive syrup.</title>
        <authorList>
            <person name="Thorat V."/>
            <person name="Kirdat K."/>
            <person name="Tiwarekar B."/>
            <person name="Yadav A."/>
        </authorList>
    </citation>
    <scope>NUCLEOTIDE SEQUENCE [LARGE SCALE GENOMIC DNA]</scope>
    <source>
        <strain evidence="11 12">UniB2</strain>
    </source>
</reference>
<dbReference type="InterPro" id="IPR006162">
    <property type="entry name" value="Ppantetheine_attach_site"/>
</dbReference>
<dbReference type="InterPro" id="IPR020845">
    <property type="entry name" value="AMP-binding_CS"/>
</dbReference>
<dbReference type="GO" id="GO:0008610">
    <property type="term" value="P:lipid biosynthetic process"/>
    <property type="evidence" value="ECO:0007669"/>
    <property type="project" value="UniProtKB-ARBA"/>
</dbReference>
<dbReference type="FunFam" id="3.40.50.12780:FF:000012">
    <property type="entry name" value="Non-ribosomal peptide synthetase"/>
    <property type="match status" value="2"/>
</dbReference>
<dbReference type="RefSeq" id="WP_168906996.1">
    <property type="nucleotide sequence ID" value="NZ_CP051428.1"/>
</dbReference>
<dbReference type="GO" id="GO:0016874">
    <property type="term" value="F:ligase activity"/>
    <property type="evidence" value="ECO:0007669"/>
    <property type="project" value="UniProtKB-KW"/>
</dbReference>
<dbReference type="CDD" id="cd05930">
    <property type="entry name" value="A_NRPS"/>
    <property type="match status" value="2"/>
</dbReference>
<feature type="domain" description="Carrier" evidence="10">
    <location>
        <begin position="1702"/>
        <end position="1777"/>
    </location>
</feature>
<dbReference type="Gene3D" id="3.40.50.980">
    <property type="match status" value="4"/>
</dbReference>
<dbReference type="GO" id="GO:0044550">
    <property type="term" value="P:secondary metabolite biosynthetic process"/>
    <property type="evidence" value="ECO:0007669"/>
    <property type="project" value="TreeGrafter"/>
</dbReference>
<dbReference type="InterPro" id="IPR010071">
    <property type="entry name" value="AA_adenyl_dom"/>
</dbReference>
<evidence type="ECO:0000256" key="8">
    <source>
        <dbReference type="ARBA" id="ARBA00023268"/>
    </source>
</evidence>
<evidence type="ECO:0000259" key="10">
    <source>
        <dbReference type="PROSITE" id="PS50075"/>
    </source>
</evidence>
<feature type="region of interest" description="Disordered" evidence="9">
    <location>
        <begin position="1684"/>
        <end position="1707"/>
    </location>
</feature>
<comment type="similarity">
    <text evidence="2">Belongs to the ATP-dependent AMP-binding enzyme family.</text>
</comment>
<dbReference type="InterPro" id="IPR002202">
    <property type="entry name" value="HMG_CoA_Rdtase"/>
</dbReference>
<dbReference type="InterPro" id="IPR036736">
    <property type="entry name" value="ACP-like_sf"/>
</dbReference>
<dbReference type="GO" id="GO:0043041">
    <property type="term" value="P:amino acid activation for nonribosomal peptide biosynthetic process"/>
    <property type="evidence" value="ECO:0007669"/>
    <property type="project" value="TreeGrafter"/>
</dbReference>
<evidence type="ECO:0000256" key="7">
    <source>
        <dbReference type="ARBA" id="ARBA00023194"/>
    </source>
</evidence>
<dbReference type="GO" id="GO:0072330">
    <property type="term" value="P:monocarboxylic acid biosynthetic process"/>
    <property type="evidence" value="ECO:0007669"/>
    <property type="project" value="UniProtKB-ARBA"/>
</dbReference>
<keyword evidence="3" id="KW-0596">Phosphopantetheine</keyword>
<evidence type="ECO:0000256" key="9">
    <source>
        <dbReference type="SAM" id="MobiDB-lite"/>
    </source>
</evidence>
<dbReference type="Pfam" id="PF00668">
    <property type="entry name" value="Condensation"/>
    <property type="match status" value="3"/>
</dbReference>
<dbReference type="InterPro" id="IPR045851">
    <property type="entry name" value="AMP-bd_C_sf"/>
</dbReference>
<dbReference type="Gene3D" id="2.30.38.10">
    <property type="entry name" value="Luciferase, Domain 3"/>
    <property type="match status" value="2"/>
</dbReference>
<dbReference type="SUPFAM" id="SSF47336">
    <property type="entry name" value="ACP-like"/>
    <property type="match status" value="4"/>
</dbReference>
<evidence type="ECO:0000313" key="11">
    <source>
        <dbReference type="EMBL" id="QJC51345.1"/>
    </source>
</evidence>
<comment type="cofactor">
    <cofactor evidence="1">
        <name>pantetheine 4'-phosphate</name>
        <dbReference type="ChEBI" id="CHEBI:47942"/>
    </cofactor>
</comment>
<dbReference type="FunFam" id="2.30.38.10:FF:000001">
    <property type="entry name" value="Non-ribosomal peptide synthetase PvdI"/>
    <property type="match status" value="1"/>
</dbReference>
<dbReference type="Gene3D" id="3.30.300.30">
    <property type="match status" value="4"/>
</dbReference>
<evidence type="ECO:0000256" key="6">
    <source>
        <dbReference type="ARBA" id="ARBA00022737"/>
    </source>
</evidence>
<keyword evidence="4" id="KW-0597">Phosphoprotein</keyword>
<name>A0A6H2GVC2_9BACL</name>
<dbReference type="GO" id="GO:0017000">
    <property type="term" value="P:antibiotic biosynthetic process"/>
    <property type="evidence" value="ECO:0007669"/>
    <property type="project" value="UniProtKB-KW"/>
</dbReference>
<dbReference type="InterPro" id="IPR000873">
    <property type="entry name" value="AMP-dep_synth/lig_dom"/>
</dbReference>